<keyword evidence="13" id="KW-0489">Methyltransferase</keyword>
<dbReference type="AlphaFoldDB" id="A0A0G1MCQ7"/>
<dbReference type="InterPro" id="IPR015424">
    <property type="entry name" value="PyrdxlP-dep_Trfase"/>
</dbReference>
<dbReference type="CDD" id="cd00378">
    <property type="entry name" value="SHMT"/>
    <property type="match status" value="1"/>
</dbReference>
<evidence type="ECO:0000256" key="6">
    <source>
        <dbReference type="ARBA" id="ARBA00022563"/>
    </source>
</evidence>
<evidence type="ECO:0000256" key="1">
    <source>
        <dbReference type="ARBA" id="ARBA00001933"/>
    </source>
</evidence>
<evidence type="ECO:0000259" key="12">
    <source>
        <dbReference type="Pfam" id="PF00464"/>
    </source>
</evidence>
<comment type="catalytic activity">
    <reaction evidence="9">
        <text>(6R)-5,10-methylene-5,6,7,8-tetrahydrofolate + glycine + H2O = (6S)-5,6,7,8-tetrahydrofolate + L-serine</text>
        <dbReference type="Rhea" id="RHEA:15481"/>
        <dbReference type="ChEBI" id="CHEBI:15377"/>
        <dbReference type="ChEBI" id="CHEBI:15636"/>
        <dbReference type="ChEBI" id="CHEBI:33384"/>
        <dbReference type="ChEBI" id="CHEBI:57305"/>
        <dbReference type="ChEBI" id="CHEBI:57453"/>
        <dbReference type="EC" id="2.1.2.1"/>
    </reaction>
</comment>
<feature type="modified residue" description="N6-(pyridoxal phosphate)lysine" evidence="9 10">
    <location>
        <position position="225"/>
    </location>
</feature>
<evidence type="ECO:0000313" key="13">
    <source>
        <dbReference type="EMBL" id="KKT69714.1"/>
    </source>
</evidence>
<evidence type="ECO:0000256" key="2">
    <source>
        <dbReference type="ARBA" id="ARBA00004496"/>
    </source>
</evidence>
<keyword evidence="8 9" id="KW-0663">Pyridoxal phosphate</keyword>
<evidence type="ECO:0000313" key="14">
    <source>
        <dbReference type="Proteomes" id="UP000034154"/>
    </source>
</evidence>
<evidence type="ECO:0000256" key="4">
    <source>
        <dbReference type="ARBA" id="ARBA00011738"/>
    </source>
</evidence>
<keyword evidence="5 9" id="KW-0963">Cytoplasm</keyword>
<dbReference type="NCBIfam" id="NF000586">
    <property type="entry name" value="PRK00011.1"/>
    <property type="match status" value="1"/>
</dbReference>
<dbReference type="Gene3D" id="3.40.640.10">
    <property type="entry name" value="Type I PLP-dependent aspartate aminotransferase-like (Major domain)"/>
    <property type="match status" value="1"/>
</dbReference>
<keyword evidence="9" id="KW-0028">Amino-acid biosynthesis</keyword>
<accession>A0A0G1MCQ7</accession>
<sequence length="415" mass="45650">MPSPTSSDPIISSLLQLELTRQRQGLELIPSENFVSLAVLEALGSIATNKYAEGQPGRRYYGGCEFIDEIEKLAIERAKQLFGAEHVNVQPLSGAPANLAAYVALLQPGDTVLGMDLSHGGHLTHGHPVTFMASIYNFVRYKTADDGTIDYDNLRAMAIEHKPKLILVGYSAYSREIDYTRIKQIADEVGAYTMADIAHIAGLIAAGEMNNPVPLFDIVTTTTHKTLRGPRGGMIMCKKEHAKAVNKAVFPGLQGGPHENVIAAKAVAFSEALRPEFKEYARQIKKNAKILEEEFKNRGYKICFGGTDNHLLLIDVMSSKNITGQEAEVALDKAGITLNKNMIPDDPRGPMDPSGIRLGTPAITTRGMKEEEMKQIAAWIDEAITSKDDEIKLADIKNRVKELTDRFPLYPNLKY</sequence>
<dbReference type="GO" id="GO:0032259">
    <property type="term" value="P:methylation"/>
    <property type="evidence" value="ECO:0007669"/>
    <property type="project" value="UniProtKB-KW"/>
</dbReference>
<dbReference type="Gene3D" id="3.90.1150.10">
    <property type="entry name" value="Aspartate Aminotransferase, domain 1"/>
    <property type="match status" value="1"/>
</dbReference>
<protein>
    <recommendedName>
        <fullName evidence="9">Serine hydroxymethyltransferase</fullName>
        <shortName evidence="9">SHMT</shortName>
        <shortName evidence="9">Serine methylase</shortName>
        <ecNumber evidence="9">2.1.2.1</ecNumber>
    </recommendedName>
</protein>
<reference evidence="13 14" key="1">
    <citation type="journal article" date="2015" name="Nature">
        <title>rRNA introns, odd ribosomes, and small enigmatic genomes across a large radiation of phyla.</title>
        <authorList>
            <person name="Brown C.T."/>
            <person name="Hug L.A."/>
            <person name="Thomas B.C."/>
            <person name="Sharon I."/>
            <person name="Castelle C.J."/>
            <person name="Singh A."/>
            <person name="Wilkins M.J."/>
            <person name="Williams K.H."/>
            <person name="Banfield J.F."/>
        </authorList>
    </citation>
    <scope>NUCLEOTIDE SEQUENCE [LARGE SCALE GENOMIC DNA]</scope>
</reference>
<dbReference type="GO" id="GO:0035999">
    <property type="term" value="P:tetrahydrofolate interconversion"/>
    <property type="evidence" value="ECO:0007669"/>
    <property type="project" value="UniProtKB-UniRule"/>
</dbReference>
<dbReference type="PIRSF" id="PIRSF000412">
    <property type="entry name" value="SHMT"/>
    <property type="match status" value="1"/>
</dbReference>
<evidence type="ECO:0000256" key="7">
    <source>
        <dbReference type="ARBA" id="ARBA00022679"/>
    </source>
</evidence>
<dbReference type="GO" id="GO:0019264">
    <property type="term" value="P:glycine biosynthetic process from serine"/>
    <property type="evidence" value="ECO:0007669"/>
    <property type="project" value="UniProtKB-UniRule"/>
</dbReference>
<organism evidence="13 14">
    <name type="scientific">Candidatus Uhrbacteria bacterium GW2011_GWF2_44_350</name>
    <dbReference type="NCBI Taxonomy" id="1619000"/>
    <lineage>
        <taxon>Bacteria</taxon>
        <taxon>Candidatus Uhriibacteriota</taxon>
    </lineage>
</organism>
<dbReference type="PROSITE" id="PS00096">
    <property type="entry name" value="SHMT"/>
    <property type="match status" value="1"/>
</dbReference>
<gene>
    <name evidence="9" type="primary">glyA</name>
    <name evidence="13" type="ORF">UW63_C0048G0004</name>
</gene>
<dbReference type="Pfam" id="PF00464">
    <property type="entry name" value="SHMT"/>
    <property type="match status" value="1"/>
</dbReference>
<comment type="similarity">
    <text evidence="3 9">Belongs to the SHMT family.</text>
</comment>
<dbReference type="FunFam" id="3.40.640.10:FF:000001">
    <property type="entry name" value="Serine hydroxymethyltransferase"/>
    <property type="match status" value="1"/>
</dbReference>
<comment type="subcellular location">
    <subcellularLocation>
        <location evidence="2 9">Cytoplasm</location>
    </subcellularLocation>
</comment>
<feature type="region of interest" description="Disordered" evidence="11">
    <location>
        <begin position="341"/>
        <end position="361"/>
    </location>
</feature>
<comment type="pathway">
    <text evidence="9">Amino-acid biosynthesis; glycine biosynthesis; glycine from L-serine: step 1/1.</text>
</comment>
<feature type="binding site" evidence="9">
    <location>
        <begin position="121"/>
        <end position="123"/>
    </location>
    <ligand>
        <name>(6S)-5,6,7,8-tetrahydrofolate</name>
        <dbReference type="ChEBI" id="CHEBI:57453"/>
    </ligand>
</feature>
<dbReference type="Proteomes" id="UP000034154">
    <property type="component" value="Unassembled WGS sequence"/>
</dbReference>
<evidence type="ECO:0000256" key="9">
    <source>
        <dbReference type="HAMAP-Rule" id="MF_00051"/>
    </source>
</evidence>
<name>A0A0G1MCQ7_9BACT</name>
<dbReference type="PANTHER" id="PTHR11680:SF35">
    <property type="entry name" value="SERINE HYDROXYMETHYLTRANSFERASE 1"/>
    <property type="match status" value="1"/>
</dbReference>
<dbReference type="HAMAP" id="MF_00051">
    <property type="entry name" value="SHMT"/>
    <property type="match status" value="1"/>
</dbReference>
<proteinExistence type="inferred from homology"/>
<feature type="binding site" evidence="9">
    <location>
        <position position="117"/>
    </location>
    <ligand>
        <name>(6S)-5,6,7,8-tetrahydrofolate</name>
        <dbReference type="ChEBI" id="CHEBI:57453"/>
    </ligand>
</feature>
<evidence type="ECO:0000256" key="10">
    <source>
        <dbReference type="PIRSR" id="PIRSR000412-50"/>
    </source>
</evidence>
<dbReference type="PATRIC" id="fig|1619000.3.peg.753"/>
<comment type="function">
    <text evidence="9">Catalyzes the reversible interconversion of serine and glycine with tetrahydrofolate (THF) serving as the one-carbon carrier. This reaction serves as the major source of one-carbon groups required for the biosynthesis of purines, thymidylate, methionine, and other important biomolecules. Also exhibits THF-independent aldolase activity toward beta-hydroxyamino acids, producing glycine and aldehydes, via a retro-aldol mechanism.</text>
</comment>
<dbReference type="GO" id="GO:0030170">
    <property type="term" value="F:pyridoxal phosphate binding"/>
    <property type="evidence" value="ECO:0007669"/>
    <property type="project" value="UniProtKB-UniRule"/>
</dbReference>
<comment type="subunit">
    <text evidence="4 9">Homodimer.</text>
</comment>
<dbReference type="UniPathway" id="UPA00288">
    <property type="reaction ID" value="UER01023"/>
</dbReference>
<dbReference type="InterPro" id="IPR001085">
    <property type="entry name" value="Ser_HO-MeTrfase"/>
</dbReference>
<dbReference type="InterPro" id="IPR049943">
    <property type="entry name" value="Ser_HO-MeTrfase-like"/>
</dbReference>
<dbReference type="GO" id="GO:0008168">
    <property type="term" value="F:methyltransferase activity"/>
    <property type="evidence" value="ECO:0007669"/>
    <property type="project" value="UniProtKB-KW"/>
</dbReference>
<dbReference type="UniPathway" id="UPA00193"/>
<dbReference type="EMBL" id="LCJB01000048">
    <property type="protein sequence ID" value="KKT69714.1"/>
    <property type="molecule type" value="Genomic_DNA"/>
</dbReference>
<dbReference type="InterPro" id="IPR015422">
    <property type="entry name" value="PyrdxlP-dep_Trfase_small"/>
</dbReference>
<dbReference type="PANTHER" id="PTHR11680">
    <property type="entry name" value="SERINE HYDROXYMETHYLTRANSFERASE"/>
    <property type="match status" value="1"/>
</dbReference>
<dbReference type="GO" id="GO:0005829">
    <property type="term" value="C:cytosol"/>
    <property type="evidence" value="ECO:0007669"/>
    <property type="project" value="TreeGrafter"/>
</dbReference>
<keyword evidence="6 9" id="KW-0554">One-carbon metabolism</keyword>
<comment type="pathway">
    <text evidence="9">One-carbon metabolism; tetrahydrofolate interconversion.</text>
</comment>
<dbReference type="SUPFAM" id="SSF53383">
    <property type="entry name" value="PLP-dependent transferases"/>
    <property type="match status" value="1"/>
</dbReference>
<dbReference type="InterPro" id="IPR015421">
    <property type="entry name" value="PyrdxlP-dep_Trfase_major"/>
</dbReference>
<evidence type="ECO:0000256" key="11">
    <source>
        <dbReference type="SAM" id="MobiDB-lite"/>
    </source>
</evidence>
<feature type="site" description="Plays an important role in substrate specificity" evidence="9">
    <location>
        <position position="224"/>
    </location>
</feature>
<dbReference type="InterPro" id="IPR019798">
    <property type="entry name" value="Ser_HO-MeTrfase_PLP_BS"/>
</dbReference>
<feature type="domain" description="Serine hydroxymethyltransferase-like" evidence="12">
    <location>
        <begin position="7"/>
        <end position="380"/>
    </location>
</feature>
<evidence type="ECO:0000256" key="3">
    <source>
        <dbReference type="ARBA" id="ARBA00006376"/>
    </source>
</evidence>
<comment type="caution">
    <text evidence="9">Lacks conserved residue(s) required for the propagation of feature annotation.</text>
</comment>
<evidence type="ECO:0000256" key="8">
    <source>
        <dbReference type="ARBA" id="ARBA00022898"/>
    </source>
</evidence>
<dbReference type="EC" id="2.1.2.1" evidence="9"/>
<keyword evidence="7 9" id="KW-0808">Transferase</keyword>
<comment type="caution">
    <text evidence="13">The sequence shown here is derived from an EMBL/GenBank/DDBJ whole genome shotgun (WGS) entry which is preliminary data.</text>
</comment>
<evidence type="ECO:0000256" key="5">
    <source>
        <dbReference type="ARBA" id="ARBA00022490"/>
    </source>
</evidence>
<dbReference type="GO" id="GO:0004372">
    <property type="term" value="F:glycine hydroxymethyltransferase activity"/>
    <property type="evidence" value="ECO:0007669"/>
    <property type="project" value="UniProtKB-UniRule"/>
</dbReference>
<dbReference type="InterPro" id="IPR039429">
    <property type="entry name" value="SHMT-like_dom"/>
</dbReference>
<comment type="cofactor">
    <cofactor evidence="1 9 10">
        <name>pyridoxal 5'-phosphate</name>
        <dbReference type="ChEBI" id="CHEBI:597326"/>
    </cofactor>
</comment>